<feature type="compositionally biased region" description="Pro residues" evidence="2">
    <location>
        <begin position="107"/>
        <end position="122"/>
    </location>
</feature>
<keyword evidence="3" id="KW-0732">Signal</keyword>
<protein>
    <submittedName>
        <fullName evidence="4">Cobalt-zinc-cadmium efflux system outer membrane protein</fullName>
    </submittedName>
</protein>
<feature type="region of interest" description="Disordered" evidence="2">
    <location>
        <begin position="29"/>
        <end position="130"/>
    </location>
</feature>
<dbReference type="RefSeq" id="WP_179590218.1">
    <property type="nucleotide sequence ID" value="NZ_JACBYR010000003.1"/>
</dbReference>
<dbReference type="AlphaFoldDB" id="A0A7Y9J0X1"/>
<dbReference type="EMBL" id="JACBYR010000003">
    <property type="protein sequence ID" value="NYE85804.1"/>
    <property type="molecule type" value="Genomic_DNA"/>
</dbReference>
<dbReference type="Proteomes" id="UP000542125">
    <property type="component" value="Unassembled WGS sequence"/>
</dbReference>
<dbReference type="InterPro" id="IPR003423">
    <property type="entry name" value="OMP_efflux"/>
</dbReference>
<dbReference type="SUPFAM" id="SSF56954">
    <property type="entry name" value="Outer membrane efflux proteins (OEP)"/>
    <property type="match status" value="1"/>
</dbReference>
<sequence>MHKSLPTLMMALALPLSLPAAIAQTLSTPRAATSPSMPSSSMPSSSVPSSSNSASPAAPTMSPGLPGSAGPVVPGAVSPGAPGSMPSAMPPAMPGAMSPGVTGSPSPAMPNVPAPQYAPPPTMSQSSYGTTSLGYVGPSARSAPLTADVTLQQLLDLVKTFSPSLAAERSTVAMAEADLMAAQTYTNPGVSFTTKRGEQETTLFQDVPIFGQRGKRIEAAQSGIEAARANLRLVYANALQDAARDFMSLLVAQEREKRWVDARQDLESAARIVSGQVEAGSRSQYDLTRLDIERAQLDAQLAQAQGQTYEASARVAADVGEPAWRPRAAGAIVPRWASMNFDAMWPQAQTRLPSVRAALAQQTFAEKILESERREAYPVPTLSVGRVNNRQEGNSNTFGISMGIPLFDRNQGPIARAVAEAQGQQLRARAVILAAEGELRRATDQLNRRQQLTERFEKEGLAMTPRLRQMAQDSYTLGRGGILELVDAIQAIAEKKNTYLDLIEAALQAEVDVRVASGELGADLE</sequence>
<feature type="chain" id="PRO_5030713729" evidence="3">
    <location>
        <begin position="24"/>
        <end position="525"/>
    </location>
</feature>
<dbReference type="Pfam" id="PF02321">
    <property type="entry name" value="OEP"/>
    <property type="match status" value="1"/>
</dbReference>
<comment type="caution">
    <text evidence="4">The sequence shown here is derived from an EMBL/GenBank/DDBJ whole genome shotgun (WGS) entry which is preliminary data.</text>
</comment>
<comment type="similarity">
    <text evidence="1">Belongs to the outer membrane factor (OMF) (TC 1.B.17) family.</text>
</comment>
<dbReference type="InterPro" id="IPR010131">
    <property type="entry name" value="MdtP/NodT-like"/>
</dbReference>
<evidence type="ECO:0000256" key="1">
    <source>
        <dbReference type="ARBA" id="ARBA00007613"/>
    </source>
</evidence>
<evidence type="ECO:0000313" key="5">
    <source>
        <dbReference type="Proteomes" id="UP000542125"/>
    </source>
</evidence>
<dbReference type="GO" id="GO:0015562">
    <property type="term" value="F:efflux transmembrane transporter activity"/>
    <property type="evidence" value="ECO:0007669"/>
    <property type="project" value="InterPro"/>
</dbReference>
<dbReference type="Gene3D" id="1.20.1600.10">
    <property type="entry name" value="Outer membrane efflux proteins (OEP)"/>
    <property type="match status" value="1"/>
</dbReference>
<evidence type="ECO:0000313" key="4">
    <source>
        <dbReference type="EMBL" id="NYE85804.1"/>
    </source>
</evidence>
<accession>A0A7Y9J0X1</accession>
<proteinExistence type="inferred from homology"/>
<name>A0A7Y9J0X1_9BURK</name>
<dbReference type="PANTHER" id="PTHR30203">
    <property type="entry name" value="OUTER MEMBRANE CATION EFFLUX PROTEIN"/>
    <property type="match status" value="1"/>
</dbReference>
<feature type="signal peptide" evidence="3">
    <location>
        <begin position="1"/>
        <end position="23"/>
    </location>
</feature>
<keyword evidence="5" id="KW-1185">Reference proteome</keyword>
<evidence type="ECO:0000256" key="3">
    <source>
        <dbReference type="SAM" id="SignalP"/>
    </source>
</evidence>
<reference evidence="4 5" key="1">
    <citation type="submission" date="2020-07" db="EMBL/GenBank/DDBJ databases">
        <title>Genomic Encyclopedia of Type Strains, Phase IV (KMG-V): Genome sequencing to study the core and pangenomes of soil and plant-associated prokaryotes.</title>
        <authorList>
            <person name="Whitman W."/>
        </authorList>
    </citation>
    <scope>NUCLEOTIDE SEQUENCE [LARGE SCALE GENOMIC DNA]</scope>
    <source>
        <strain evidence="4 5">SAS40</strain>
    </source>
</reference>
<feature type="compositionally biased region" description="Low complexity" evidence="2">
    <location>
        <begin position="29"/>
        <end position="87"/>
    </location>
</feature>
<organism evidence="4 5">
    <name type="scientific">Pigmentiphaga litoralis</name>
    <dbReference type="NCBI Taxonomy" id="516702"/>
    <lineage>
        <taxon>Bacteria</taxon>
        <taxon>Pseudomonadati</taxon>
        <taxon>Pseudomonadota</taxon>
        <taxon>Betaproteobacteria</taxon>
        <taxon>Burkholderiales</taxon>
        <taxon>Alcaligenaceae</taxon>
        <taxon>Pigmentiphaga</taxon>
    </lineage>
</organism>
<gene>
    <name evidence="4" type="ORF">FHW18_005123</name>
</gene>
<evidence type="ECO:0000256" key="2">
    <source>
        <dbReference type="SAM" id="MobiDB-lite"/>
    </source>
</evidence>
<dbReference type="PANTHER" id="PTHR30203:SF24">
    <property type="entry name" value="BLR4935 PROTEIN"/>
    <property type="match status" value="1"/>
</dbReference>